<dbReference type="GO" id="GO:0030488">
    <property type="term" value="P:tRNA methylation"/>
    <property type="evidence" value="ECO:0007669"/>
    <property type="project" value="InterPro"/>
</dbReference>
<evidence type="ECO:0000256" key="1">
    <source>
        <dbReference type="ARBA" id="ARBA00001966"/>
    </source>
</evidence>
<dbReference type="NCBIfam" id="TIGR00048">
    <property type="entry name" value="rRNA_mod_RlmN"/>
    <property type="match status" value="1"/>
</dbReference>
<dbReference type="EMBL" id="UOGC01000066">
    <property type="protein sequence ID" value="VAX18189.1"/>
    <property type="molecule type" value="Genomic_DNA"/>
</dbReference>
<keyword evidence="13" id="KW-1015">Disulfide bond</keyword>
<evidence type="ECO:0000313" key="15">
    <source>
        <dbReference type="EMBL" id="VAX18189.1"/>
    </source>
</evidence>
<dbReference type="AlphaFoldDB" id="A0A3B1BJN1"/>
<dbReference type="InterPro" id="IPR058240">
    <property type="entry name" value="rSAM_sf"/>
</dbReference>
<keyword evidence="6 15" id="KW-0489">Methyltransferase</keyword>
<evidence type="ECO:0000256" key="10">
    <source>
        <dbReference type="ARBA" id="ARBA00022723"/>
    </source>
</evidence>
<gene>
    <name evidence="15" type="ORF">MNBD_NITROSPINAE01-1945</name>
</gene>
<dbReference type="InterPro" id="IPR013785">
    <property type="entry name" value="Aldolase_TIM"/>
</dbReference>
<dbReference type="PROSITE" id="PS51918">
    <property type="entry name" value="RADICAL_SAM"/>
    <property type="match status" value="1"/>
</dbReference>
<dbReference type="InterPro" id="IPR006638">
    <property type="entry name" value="Elp3/MiaA/NifB-like_rSAM"/>
</dbReference>
<protein>
    <submittedName>
        <fullName evidence="15">23S rRNA (Adenine(2503)-C(2))-methyltransferase @ tRNA (Adenine(37)-C(2))-methyltransferase</fullName>
        <ecNumber evidence="15">2.1.1.192</ecNumber>
    </submittedName>
</protein>
<evidence type="ECO:0000259" key="14">
    <source>
        <dbReference type="PROSITE" id="PS51918"/>
    </source>
</evidence>
<dbReference type="GO" id="GO:0005737">
    <property type="term" value="C:cytoplasm"/>
    <property type="evidence" value="ECO:0007669"/>
    <property type="project" value="UniProtKB-SubCell"/>
</dbReference>
<dbReference type="Pfam" id="PF21016">
    <property type="entry name" value="RlmN_N"/>
    <property type="match status" value="1"/>
</dbReference>
<evidence type="ECO:0000256" key="8">
    <source>
        <dbReference type="ARBA" id="ARBA00022691"/>
    </source>
</evidence>
<dbReference type="InterPro" id="IPR004383">
    <property type="entry name" value="rRNA_lsu_MTrfase_RlmN/Cfr"/>
</dbReference>
<keyword evidence="8" id="KW-0949">S-adenosyl-L-methionine</keyword>
<evidence type="ECO:0000256" key="6">
    <source>
        <dbReference type="ARBA" id="ARBA00022603"/>
    </source>
</evidence>
<comment type="cofactor">
    <cofactor evidence="1">
        <name>[4Fe-4S] cluster</name>
        <dbReference type="ChEBI" id="CHEBI:49883"/>
    </cofactor>
</comment>
<dbReference type="GO" id="GO:0008173">
    <property type="term" value="F:RNA methyltransferase activity"/>
    <property type="evidence" value="ECO:0007669"/>
    <property type="project" value="InterPro"/>
</dbReference>
<accession>A0A3B1BJN1</accession>
<reference evidence="15" key="1">
    <citation type="submission" date="2018-06" db="EMBL/GenBank/DDBJ databases">
        <authorList>
            <person name="Zhirakovskaya E."/>
        </authorList>
    </citation>
    <scope>NUCLEOTIDE SEQUENCE</scope>
</reference>
<feature type="domain" description="Radical SAM core" evidence="14">
    <location>
        <begin position="99"/>
        <end position="330"/>
    </location>
</feature>
<dbReference type="EC" id="2.1.1.192" evidence="15"/>
<evidence type="ECO:0000256" key="5">
    <source>
        <dbReference type="ARBA" id="ARBA00022552"/>
    </source>
</evidence>
<dbReference type="GO" id="GO:0046872">
    <property type="term" value="F:metal ion binding"/>
    <property type="evidence" value="ECO:0007669"/>
    <property type="project" value="UniProtKB-KW"/>
</dbReference>
<dbReference type="InterPro" id="IPR007197">
    <property type="entry name" value="rSAM"/>
</dbReference>
<dbReference type="Gene3D" id="3.20.20.70">
    <property type="entry name" value="Aldolase class I"/>
    <property type="match status" value="1"/>
</dbReference>
<dbReference type="GO" id="GO:0070475">
    <property type="term" value="P:rRNA base methylation"/>
    <property type="evidence" value="ECO:0007669"/>
    <property type="project" value="InterPro"/>
</dbReference>
<evidence type="ECO:0000256" key="2">
    <source>
        <dbReference type="ARBA" id="ARBA00004496"/>
    </source>
</evidence>
<evidence type="ECO:0000256" key="9">
    <source>
        <dbReference type="ARBA" id="ARBA00022694"/>
    </source>
</evidence>
<sequence length="343" mass="37926">MSEKKHLKGLMSAETESFIQSLNEKPFRAKQIRQWMFERLVSDFSEMTNLSKTFRERLASTANITELEEANRKVSSDGSIKFLFRLHDGKTIESVWMPEETRATLCVSTQVGCKLACGFCMTGEAGFERQLSAAEIVDQLIQVRKLVHGGRVTNIVFMGMGEPLDNYDNVLQALKVLTEPDCGLIGARKITVSTAGVVPGILRLAKDFSKIKLAVSLNSADDATRNKLMPINKKHPISELFWALKKWPLPKGRLLTLEYVLIAGVNDSDDDAKKLAKLCSGMPVKINLIPYNSASGAQYKSPSKKRVDTFMKIVSGRGLIVIPRASRGQDIMAACGQLRGKAS</sequence>
<evidence type="ECO:0000256" key="7">
    <source>
        <dbReference type="ARBA" id="ARBA00022679"/>
    </source>
</evidence>
<name>A0A3B1BJN1_9ZZZZ</name>
<dbReference type="SMART" id="SM00729">
    <property type="entry name" value="Elp3"/>
    <property type="match status" value="1"/>
</dbReference>
<dbReference type="FunFam" id="3.20.20.70:FF:000014">
    <property type="entry name" value="Probable dual-specificity RNA methyltransferase RlmN"/>
    <property type="match status" value="1"/>
</dbReference>
<evidence type="ECO:0000256" key="3">
    <source>
        <dbReference type="ARBA" id="ARBA00022485"/>
    </source>
</evidence>
<dbReference type="SFLD" id="SFLDG01062">
    <property type="entry name" value="methyltransferase_(Class_A)"/>
    <property type="match status" value="1"/>
</dbReference>
<keyword evidence="9" id="KW-0819">tRNA processing</keyword>
<keyword evidence="5" id="KW-0698">rRNA processing</keyword>
<dbReference type="SFLD" id="SFLDS00029">
    <property type="entry name" value="Radical_SAM"/>
    <property type="match status" value="1"/>
</dbReference>
<dbReference type="PANTHER" id="PTHR30544">
    <property type="entry name" value="23S RRNA METHYLTRANSFERASE"/>
    <property type="match status" value="1"/>
</dbReference>
<dbReference type="Pfam" id="PF04055">
    <property type="entry name" value="Radical_SAM"/>
    <property type="match status" value="1"/>
</dbReference>
<evidence type="ECO:0000256" key="4">
    <source>
        <dbReference type="ARBA" id="ARBA00022490"/>
    </source>
</evidence>
<dbReference type="GO" id="GO:0051539">
    <property type="term" value="F:4 iron, 4 sulfur cluster binding"/>
    <property type="evidence" value="ECO:0007669"/>
    <property type="project" value="UniProtKB-KW"/>
</dbReference>
<dbReference type="SFLD" id="SFLDF00275">
    <property type="entry name" value="adenosine_C2_methyltransferase"/>
    <property type="match status" value="1"/>
</dbReference>
<dbReference type="InterPro" id="IPR040072">
    <property type="entry name" value="Methyltransferase_A"/>
</dbReference>
<dbReference type="Gene3D" id="1.10.150.530">
    <property type="match status" value="1"/>
</dbReference>
<keyword evidence="3" id="KW-0004">4Fe-4S</keyword>
<dbReference type="InterPro" id="IPR048641">
    <property type="entry name" value="RlmN_N"/>
</dbReference>
<keyword evidence="12" id="KW-0411">Iron-sulfur</keyword>
<dbReference type="CDD" id="cd01335">
    <property type="entry name" value="Radical_SAM"/>
    <property type="match status" value="1"/>
</dbReference>
<dbReference type="PIRSF" id="PIRSF006004">
    <property type="entry name" value="CHP00048"/>
    <property type="match status" value="1"/>
</dbReference>
<keyword evidence="4" id="KW-0963">Cytoplasm</keyword>
<keyword evidence="7 15" id="KW-0808">Transferase</keyword>
<keyword evidence="10" id="KW-0479">Metal-binding</keyword>
<dbReference type="InterPro" id="IPR027492">
    <property type="entry name" value="RNA_MTrfase_RlmN"/>
</dbReference>
<organism evidence="15">
    <name type="scientific">hydrothermal vent metagenome</name>
    <dbReference type="NCBI Taxonomy" id="652676"/>
    <lineage>
        <taxon>unclassified sequences</taxon>
        <taxon>metagenomes</taxon>
        <taxon>ecological metagenomes</taxon>
    </lineage>
</organism>
<evidence type="ECO:0000256" key="11">
    <source>
        <dbReference type="ARBA" id="ARBA00023004"/>
    </source>
</evidence>
<dbReference type="SUPFAM" id="SSF102114">
    <property type="entry name" value="Radical SAM enzymes"/>
    <property type="match status" value="1"/>
</dbReference>
<keyword evidence="11" id="KW-0408">Iron</keyword>
<dbReference type="PANTHER" id="PTHR30544:SF5">
    <property type="entry name" value="RADICAL SAM CORE DOMAIN-CONTAINING PROTEIN"/>
    <property type="match status" value="1"/>
</dbReference>
<dbReference type="HAMAP" id="MF_01849">
    <property type="entry name" value="RNA_methyltr_RlmN"/>
    <property type="match status" value="1"/>
</dbReference>
<proteinExistence type="inferred from homology"/>
<evidence type="ECO:0000256" key="13">
    <source>
        <dbReference type="ARBA" id="ARBA00023157"/>
    </source>
</evidence>
<evidence type="ECO:0000256" key="12">
    <source>
        <dbReference type="ARBA" id="ARBA00023014"/>
    </source>
</evidence>
<comment type="subcellular location">
    <subcellularLocation>
        <location evidence="2">Cytoplasm</location>
    </subcellularLocation>
</comment>